<name>A0A543ELS2_9FLAO</name>
<dbReference type="AlphaFoldDB" id="A0A543ELS2"/>
<accession>A0A543ELS2</accession>
<evidence type="ECO:0000313" key="2">
    <source>
        <dbReference type="Proteomes" id="UP000316437"/>
    </source>
</evidence>
<proteinExistence type="predicted"/>
<gene>
    <name evidence="1" type="ORF">FB551_2172</name>
</gene>
<dbReference type="RefSeq" id="WP_142017318.1">
    <property type="nucleotide sequence ID" value="NZ_VFPD01000001.1"/>
</dbReference>
<dbReference type="Proteomes" id="UP000316437">
    <property type="component" value="Unassembled WGS sequence"/>
</dbReference>
<comment type="caution">
    <text evidence="1">The sequence shown here is derived from an EMBL/GenBank/DDBJ whole genome shotgun (WGS) entry which is preliminary data.</text>
</comment>
<organism evidence="1 2">
    <name type="scientific">Chryseobacterium aquifrigidense</name>
    <dbReference type="NCBI Taxonomy" id="558021"/>
    <lineage>
        <taxon>Bacteria</taxon>
        <taxon>Pseudomonadati</taxon>
        <taxon>Bacteroidota</taxon>
        <taxon>Flavobacteriia</taxon>
        <taxon>Flavobacteriales</taxon>
        <taxon>Weeksellaceae</taxon>
        <taxon>Chryseobacterium group</taxon>
        <taxon>Chryseobacterium</taxon>
    </lineage>
</organism>
<keyword evidence="2" id="KW-1185">Reference proteome</keyword>
<evidence type="ECO:0000313" key="1">
    <source>
        <dbReference type="EMBL" id="TQM22459.1"/>
    </source>
</evidence>
<reference evidence="1 2" key="1">
    <citation type="submission" date="2019-06" db="EMBL/GenBank/DDBJ databases">
        <title>Sorghum-associated microbial communities from plants grown in Nebraska, USA.</title>
        <authorList>
            <person name="Schachtman D."/>
        </authorList>
    </citation>
    <scope>NUCLEOTIDE SEQUENCE [LARGE SCALE GENOMIC DNA]</scope>
    <source>
        <strain evidence="1 2">110</strain>
    </source>
</reference>
<sequence>MTIKHYYDDLKSADDLMSNNLHHKLSSVLRYIIPLVKDSEQKKELKDFYKRCEELPFANKGSEEYIEVRRITYEVLEFIEENLLIN</sequence>
<dbReference type="EMBL" id="VFPD01000001">
    <property type="protein sequence ID" value="TQM22459.1"/>
    <property type="molecule type" value="Genomic_DNA"/>
</dbReference>
<protein>
    <submittedName>
        <fullName evidence="1">Uncharacterized protein</fullName>
    </submittedName>
</protein>